<name>A0A6S4GS47_9BACT</name>
<gene>
    <name evidence="3" type="ORF">TM7x_01760</name>
</gene>
<feature type="repeat" description="TPR" evidence="1">
    <location>
        <begin position="69"/>
        <end position="102"/>
    </location>
</feature>
<proteinExistence type="predicted"/>
<evidence type="ECO:0000313" key="3">
    <source>
        <dbReference type="EMBL" id="AJA06813.1"/>
    </source>
</evidence>
<feature type="region of interest" description="Disordered" evidence="2">
    <location>
        <begin position="200"/>
        <end position="228"/>
    </location>
</feature>
<dbReference type="SUPFAM" id="SSF48452">
    <property type="entry name" value="TPR-like"/>
    <property type="match status" value="1"/>
</dbReference>
<dbReference type="InterPro" id="IPR052384">
    <property type="entry name" value="TMTC_O-mannosyltransferase"/>
</dbReference>
<dbReference type="Pfam" id="PF13424">
    <property type="entry name" value="TPR_12"/>
    <property type="match status" value="1"/>
</dbReference>
<dbReference type="RefSeq" id="WP_039327333.1">
    <property type="nucleotide sequence ID" value="NZ_CP007496.1"/>
</dbReference>
<dbReference type="Gene3D" id="1.25.40.10">
    <property type="entry name" value="Tetratricopeptide repeat domain"/>
    <property type="match status" value="2"/>
</dbReference>
<dbReference type="InterPro" id="IPR019734">
    <property type="entry name" value="TPR_rpt"/>
</dbReference>
<evidence type="ECO:0000256" key="2">
    <source>
        <dbReference type="SAM" id="MobiDB-lite"/>
    </source>
</evidence>
<sequence length="228" mass="25882">MFGLFLILILMIWAIFYHPSIKDAGDLPTKITEKLDQLWVIAQDSIRENKYLRAEKALLTILRVDEKNATAYNRLGILYAKQRAYKDAIECFEIAQSLEPSASSLHNVGLIYYETENYEKASLAFEQALEMEDDLAARYIAYAKVQEKIGNTKKVINALEKAVELEPIPQTLKILAEAYENSGQADLAEGLRKKATKMLTPSAPAQKTVGTPRPRQQRKIHQPRKIVM</sequence>
<dbReference type="GO" id="GO:0035269">
    <property type="term" value="P:protein O-linked glycosylation via mannose"/>
    <property type="evidence" value="ECO:0007669"/>
    <property type="project" value="TreeGrafter"/>
</dbReference>
<keyword evidence="1" id="KW-0802">TPR repeat</keyword>
<dbReference type="KEGG" id="sox:TM7x_01760"/>
<protein>
    <submittedName>
        <fullName evidence="3">Uncharacterized protein</fullName>
    </submittedName>
</protein>
<keyword evidence="4" id="KW-1185">Reference proteome</keyword>
<evidence type="ECO:0000256" key="1">
    <source>
        <dbReference type="PROSITE-ProRule" id="PRU00339"/>
    </source>
</evidence>
<dbReference type="SMART" id="SM00028">
    <property type="entry name" value="TPR"/>
    <property type="match status" value="3"/>
</dbReference>
<reference evidence="3 4" key="1">
    <citation type="journal article" date="2015" name="Proc. Natl. Acad. Sci. U.S.A.">
        <title>Cultivation of a human-associated TM7 phylotype reveals a reduced genome and epibiotic parasitic lifestyle.</title>
        <authorList>
            <person name="He X."/>
            <person name="McLean J.S."/>
            <person name="Edlund A."/>
            <person name="Yooseph S."/>
            <person name="Hall A.P."/>
            <person name="Liu S.Y."/>
            <person name="Dorrestein P.C."/>
            <person name="Esquenazi E."/>
            <person name="Hunter R.C."/>
            <person name="Cheng G."/>
            <person name="Nelson K.E."/>
            <person name="Lux R."/>
            <person name="Shi W."/>
        </authorList>
    </citation>
    <scope>NUCLEOTIDE SEQUENCE [LARGE SCALE GENOMIC DNA]</scope>
    <source>
        <strain evidence="3 4">TM7x</strain>
    </source>
</reference>
<dbReference type="AlphaFoldDB" id="A0A6S4GS47"/>
<dbReference type="PROSITE" id="PS50293">
    <property type="entry name" value="TPR_REGION"/>
    <property type="match status" value="2"/>
</dbReference>
<dbReference type="PANTHER" id="PTHR44216:SF3">
    <property type="entry name" value="PROTEIN O-MANNOSYL-TRANSFERASE TMTC2"/>
    <property type="match status" value="1"/>
</dbReference>
<dbReference type="Proteomes" id="UP000030902">
    <property type="component" value="Chromosome"/>
</dbReference>
<dbReference type="InterPro" id="IPR011990">
    <property type="entry name" value="TPR-like_helical_dom_sf"/>
</dbReference>
<dbReference type="PANTHER" id="PTHR44216">
    <property type="entry name" value="PROTEIN O-MANNOSYL-TRANSFERASE TMTC2"/>
    <property type="match status" value="1"/>
</dbReference>
<accession>A0A6S4GS47</accession>
<evidence type="ECO:0000313" key="4">
    <source>
        <dbReference type="Proteomes" id="UP000030902"/>
    </source>
</evidence>
<organism evidence="3 4">
    <name type="scientific">Candidatus Nanosynbacter lyticus</name>
    <dbReference type="NCBI Taxonomy" id="2093824"/>
    <lineage>
        <taxon>Bacteria</taxon>
        <taxon>Candidatus Saccharimonadota</taxon>
        <taxon>Candidatus Saccharimonadia</taxon>
        <taxon>Candidatus Nanosynbacterales</taxon>
        <taxon>Candidatus Nanosynbacteraceae</taxon>
        <taxon>Candidatus Nanosynbacter</taxon>
    </lineage>
</organism>
<dbReference type="Pfam" id="PF13181">
    <property type="entry name" value="TPR_8"/>
    <property type="match status" value="1"/>
</dbReference>
<dbReference type="PROSITE" id="PS50005">
    <property type="entry name" value="TPR"/>
    <property type="match status" value="1"/>
</dbReference>
<dbReference type="EMBL" id="CP007496">
    <property type="protein sequence ID" value="AJA06813.1"/>
    <property type="molecule type" value="Genomic_DNA"/>
</dbReference>
<dbReference type="GO" id="GO:0000030">
    <property type="term" value="F:mannosyltransferase activity"/>
    <property type="evidence" value="ECO:0007669"/>
    <property type="project" value="TreeGrafter"/>
</dbReference>
<feature type="compositionally biased region" description="Basic residues" evidence="2">
    <location>
        <begin position="215"/>
        <end position="228"/>
    </location>
</feature>